<dbReference type="EMBL" id="VLKQ01000005">
    <property type="protein sequence ID" value="TWI12856.1"/>
    <property type="molecule type" value="Genomic_DNA"/>
</dbReference>
<feature type="domain" description="ATP-grasp" evidence="2">
    <location>
        <begin position="118"/>
        <end position="309"/>
    </location>
</feature>
<dbReference type="STRING" id="1341154.FCR2A7T_01650"/>
<name>A0A562LZ01_9FLAO</name>
<evidence type="ECO:0000259" key="2">
    <source>
        <dbReference type="PROSITE" id="PS50975"/>
    </source>
</evidence>
<dbReference type="Gene3D" id="3.30.470.20">
    <property type="entry name" value="ATP-grasp fold, B domain"/>
    <property type="match status" value="1"/>
</dbReference>
<evidence type="ECO:0000256" key="1">
    <source>
        <dbReference type="PROSITE-ProRule" id="PRU00409"/>
    </source>
</evidence>
<dbReference type="SUPFAM" id="SSF56059">
    <property type="entry name" value="Glutathione synthetase ATP-binding domain-like"/>
    <property type="match status" value="1"/>
</dbReference>
<dbReference type="GO" id="GO:0005524">
    <property type="term" value="F:ATP binding"/>
    <property type="evidence" value="ECO:0007669"/>
    <property type="project" value="UniProtKB-UniRule"/>
</dbReference>
<dbReference type="GO" id="GO:0018169">
    <property type="term" value="F:ribosomal S6-glutamic acid ligase activity"/>
    <property type="evidence" value="ECO:0007669"/>
    <property type="project" value="TreeGrafter"/>
</dbReference>
<dbReference type="PROSITE" id="PS50975">
    <property type="entry name" value="ATP_GRASP"/>
    <property type="match status" value="1"/>
</dbReference>
<dbReference type="GO" id="GO:0009432">
    <property type="term" value="P:SOS response"/>
    <property type="evidence" value="ECO:0007669"/>
    <property type="project" value="TreeGrafter"/>
</dbReference>
<dbReference type="GO" id="GO:0005737">
    <property type="term" value="C:cytoplasm"/>
    <property type="evidence" value="ECO:0007669"/>
    <property type="project" value="TreeGrafter"/>
</dbReference>
<dbReference type="Proteomes" id="UP000319848">
    <property type="component" value="Unassembled WGS sequence"/>
</dbReference>
<accession>A0A562LZ01</accession>
<sequence length="311" mass="36307">MNKNLIIISERNDKSTNNVLEWLDYYDIDFERKNVDSDRSDFCIRISTQETTTSVSDCIVWNRRGYMSLLPTHLKKSEWIGYLKKEQFPVLATLEKSNPKNYIGSYVHELENNKLNNLQAAAKVGLEIPKTIVTNNKQDLLNFVEVNKKYITKSLVYSPFLEKKDCYYKGNGTIVVDFEKVSEYFAPSLIQEYIDKEIEIRIFFILDNFYAMAIFSQNDLKTQIDFRNYNDVSPNRCVPFELEATTLAKIKEFVSLIGCNSGSIDLILTPENKFVFLEINPMGQYHWLSESCNYYVDKHIAELLIEKVVYE</sequence>
<dbReference type="PANTHER" id="PTHR21621">
    <property type="entry name" value="RIBOSOMAL PROTEIN S6 MODIFICATION PROTEIN"/>
    <property type="match status" value="1"/>
</dbReference>
<dbReference type="InterPro" id="IPR011761">
    <property type="entry name" value="ATP-grasp"/>
</dbReference>
<evidence type="ECO:0000313" key="3">
    <source>
        <dbReference type="EMBL" id="TWI12856.1"/>
    </source>
</evidence>
<dbReference type="AlphaFoldDB" id="A0A562LZ01"/>
<proteinExistence type="predicted"/>
<keyword evidence="1" id="KW-0067">ATP-binding</keyword>
<dbReference type="OrthoDB" id="583309at2"/>
<gene>
    <name evidence="3" type="ORF">IP98_01330</name>
</gene>
<keyword evidence="1" id="KW-0547">Nucleotide-binding</keyword>
<keyword evidence="4" id="KW-1185">Reference proteome</keyword>
<dbReference type="RefSeq" id="WP_131473129.1">
    <property type="nucleotide sequence ID" value="NZ_AVBI01000001.1"/>
</dbReference>
<comment type="caution">
    <text evidence="3">The sequence shown here is derived from an EMBL/GenBank/DDBJ whole genome shotgun (WGS) entry which is preliminary data.</text>
</comment>
<reference evidence="3 4" key="1">
    <citation type="journal article" date="2015" name="Stand. Genomic Sci.">
        <title>Genomic Encyclopedia of Bacterial and Archaeal Type Strains, Phase III: the genomes of soil and plant-associated and newly described type strains.</title>
        <authorList>
            <person name="Whitman W.B."/>
            <person name="Woyke T."/>
            <person name="Klenk H.P."/>
            <person name="Zhou Y."/>
            <person name="Lilburn T.G."/>
            <person name="Beck B.J."/>
            <person name="De Vos P."/>
            <person name="Vandamme P."/>
            <person name="Eisen J.A."/>
            <person name="Garrity G."/>
            <person name="Hugenholtz P."/>
            <person name="Kyrpides N.C."/>
        </authorList>
    </citation>
    <scope>NUCLEOTIDE SEQUENCE [LARGE SCALE GENOMIC DNA]</scope>
    <source>
        <strain evidence="3 4">CGMCC 1.7270</strain>
    </source>
</reference>
<dbReference type="PANTHER" id="PTHR21621:SF0">
    <property type="entry name" value="BETA-CITRYLGLUTAMATE SYNTHASE B-RELATED"/>
    <property type="match status" value="1"/>
</dbReference>
<organism evidence="3 4">
    <name type="scientific">Flavobacterium cauense R2A-7</name>
    <dbReference type="NCBI Taxonomy" id="1341154"/>
    <lineage>
        <taxon>Bacteria</taxon>
        <taxon>Pseudomonadati</taxon>
        <taxon>Bacteroidota</taxon>
        <taxon>Flavobacteriia</taxon>
        <taxon>Flavobacteriales</taxon>
        <taxon>Flavobacteriaceae</taxon>
        <taxon>Flavobacterium</taxon>
    </lineage>
</organism>
<evidence type="ECO:0000313" key="4">
    <source>
        <dbReference type="Proteomes" id="UP000319848"/>
    </source>
</evidence>
<dbReference type="GO" id="GO:0046872">
    <property type="term" value="F:metal ion binding"/>
    <property type="evidence" value="ECO:0007669"/>
    <property type="project" value="InterPro"/>
</dbReference>
<protein>
    <recommendedName>
        <fullName evidence="2">ATP-grasp domain-containing protein</fullName>
    </recommendedName>
</protein>